<accession>A0A8T3YLD8</accession>
<protein>
    <submittedName>
        <fullName evidence="8">Type II secretion system F family protein</fullName>
    </submittedName>
</protein>
<comment type="subcellular location">
    <subcellularLocation>
        <location evidence="1">Cell membrane</location>
        <topology evidence="1">Multi-pass membrane protein</topology>
    </subcellularLocation>
</comment>
<feature type="domain" description="Type II secretion system protein GspF" evidence="7">
    <location>
        <begin position="135"/>
        <end position="259"/>
    </location>
</feature>
<sequence length="305" mass="33129">MSETHTLPGAPLPPRLMERLCYHFRGPGSLVARAFPQLGNQLKQADIETSKEIYGASVLVTSGFYFATGFLSVAILGLAISRTGGAQLVAKDILLFSVAIGAFAAIMSGLQVLLYPRIMLGKKVRDVERNLDFALRTILVESRSGVTLFDAINIVANGDNGQVSKEFRKAVRKISTGTFQNDALEELAENNPSLHFRRAIWQLVNGLKAGSDVNAVMGALVESISNEKANQVRKYGNSLKLLSLLYMMLGAILPALGLTMLIILSTFPQIKLGEEVFWGLLVMLAIGQFMFVGIIKNSRPSLLGD</sequence>
<feature type="transmembrane region" description="Helical" evidence="6">
    <location>
        <begin position="53"/>
        <end position="81"/>
    </location>
</feature>
<feature type="transmembrane region" description="Helical" evidence="6">
    <location>
        <begin position="93"/>
        <end position="115"/>
    </location>
</feature>
<dbReference type="EMBL" id="JACQPB010000001">
    <property type="protein sequence ID" value="MBI4209888.1"/>
    <property type="molecule type" value="Genomic_DNA"/>
</dbReference>
<dbReference type="InterPro" id="IPR018076">
    <property type="entry name" value="T2SS_GspF_dom"/>
</dbReference>
<keyword evidence="2" id="KW-1003">Cell membrane</keyword>
<dbReference type="PANTHER" id="PTHR35402">
    <property type="entry name" value="INTEGRAL MEMBRANE PROTEIN-RELATED"/>
    <property type="match status" value="1"/>
</dbReference>
<comment type="caution">
    <text evidence="8">The sequence shown here is derived from an EMBL/GenBank/DDBJ whole genome shotgun (WGS) entry which is preliminary data.</text>
</comment>
<evidence type="ECO:0000256" key="2">
    <source>
        <dbReference type="ARBA" id="ARBA00022475"/>
    </source>
</evidence>
<proteinExistence type="predicted"/>
<dbReference type="Pfam" id="PF00482">
    <property type="entry name" value="T2SSF"/>
    <property type="match status" value="1"/>
</dbReference>
<evidence type="ECO:0000256" key="1">
    <source>
        <dbReference type="ARBA" id="ARBA00004651"/>
    </source>
</evidence>
<evidence type="ECO:0000256" key="3">
    <source>
        <dbReference type="ARBA" id="ARBA00022692"/>
    </source>
</evidence>
<dbReference type="InterPro" id="IPR056569">
    <property type="entry name" value="ArlJ-like"/>
</dbReference>
<evidence type="ECO:0000256" key="6">
    <source>
        <dbReference type="SAM" id="Phobius"/>
    </source>
</evidence>
<reference evidence="8" key="1">
    <citation type="submission" date="2020-07" db="EMBL/GenBank/DDBJ databases">
        <title>Huge and variable diversity of episymbiotic CPR bacteria and DPANN archaea in groundwater ecosystems.</title>
        <authorList>
            <person name="He C.Y."/>
            <person name="Keren R."/>
            <person name="Whittaker M."/>
            <person name="Farag I.F."/>
            <person name="Doudna J."/>
            <person name="Cate J.H.D."/>
            <person name="Banfield J.F."/>
        </authorList>
    </citation>
    <scope>NUCLEOTIDE SEQUENCE</scope>
    <source>
        <strain evidence="8">NC_groundwater_1296_Ag_S-0.2um_52_80</strain>
    </source>
</reference>
<keyword evidence="4 6" id="KW-1133">Transmembrane helix</keyword>
<evidence type="ECO:0000259" key="7">
    <source>
        <dbReference type="Pfam" id="PF00482"/>
    </source>
</evidence>
<evidence type="ECO:0000256" key="5">
    <source>
        <dbReference type="ARBA" id="ARBA00023136"/>
    </source>
</evidence>
<dbReference type="AlphaFoldDB" id="A0A8T3YLD8"/>
<dbReference type="Proteomes" id="UP000732298">
    <property type="component" value="Unassembled WGS sequence"/>
</dbReference>
<gene>
    <name evidence="8" type="ORF">HY544_00050</name>
</gene>
<evidence type="ECO:0000313" key="9">
    <source>
        <dbReference type="Proteomes" id="UP000732298"/>
    </source>
</evidence>
<name>A0A8T3YLD8_9ARCH</name>
<organism evidence="8 9">
    <name type="scientific">Candidatus Iainarchaeum sp</name>
    <dbReference type="NCBI Taxonomy" id="3101447"/>
    <lineage>
        <taxon>Archaea</taxon>
        <taxon>Candidatus Iainarchaeota</taxon>
        <taxon>Candidatus Iainarchaeia</taxon>
        <taxon>Candidatus Iainarchaeales</taxon>
        <taxon>Candidatus Iainarchaeaceae</taxon>
        <taxon>Candidatus Iainarchaeum</taxon>
    </lineage>
</organism>
<evidence type="ECO:0000313" key="8">
    <source>
        <dbReference type="EMBL" id="MBI4209888.1"/>
    </source>
</evidence>
<dbReference type="PANTHER" id="PTHR35402:SF1">
    <property type="entry name" value="TYPE II SECRETION SYSTEM PROTEIN GSPF DOMAIN-CONTAINING PROTEIN"/>
    <property type="match status" value="1"/>
</dbReference>
<evidence type="ECO:0000256" key="4">
    <source>
        <dbReference type="ARBA" id="ARBA00022989"/>
    </source>
</evidence>
<dbReference type="GO" id="GO:0005886">
    <property type="term" value="C:plasma membrane"/>
    <property type="evidence" value="ECO:0007669"/>
    <property type="project" value="UniProtKB-SubCell"/>
</dbReference>
<feature type="transmembrane region" description="Helical" evidence="6">
    <location>
        <begin position="276"/>
        <end position="295"/>
    </location>
</feature>
<feature type="transmembrane region" description="Helical" evidence="6">
    <location>
        <begin position="241"/>
        <end position="264"/>
    </location>
</feature>
<keyword evidence="3 6" id="KW-0812">Transmembrane</keyword>
<keyword evidence="5 6" id="KW-0472">Membrane</keyword>